<evidence type="ECO:0000313" key="11">
    <source>
        <dbReference type="Proteomes" id="UP000230859"/>
    </source>
</evidence>
<dbReference type="AlphaFoldDB" id="A0A2H0LSM9"/>
<evidence type="ECO:0000256" key="2">
    <source>
        <dbReference type="ARBA" id="ARBA00004141"/>
    </source>
</evidence>
<dbReference type="CDD" id="cd13959">
    <property type="entry name" value="PT_UbiA_COQ2"/>
    <property type="match status" value="1"/>
</dbReference>
<dbReference type="InterPro" id="IPR000537">
    <property type="entry name" value="UbiA_prenyltransferase"/>
</dbReference>
<dbReference type="Gene3D" id="1.10.357.140">
    <property type="entry name" value="UbiA prenyltransferase"/>
    <property type="match status" value="1"/>
</dbReference>
<comment type="similarity">
    <text evidence="3">Belongs to the UbiA prenyltransferase family.</text>
</comment>
<dbReference type="PANTHER" id="PTHR11048">
    <property type="entry name" value="PRENYLTRANSFERASES"/>
    <property type="match status" value="1"/>
</dbReference>
<dbReference type="GO" id="GO:0006744">
    <property type="term" value="P:ubiquinone biosynthetic process"/>
    <property type="evidence" value="ECO:0007669"/>
    <property type="project" value="TreeGrafter"/>
</dbReference>
<feature type="transmembrane region" description="Helical" evidence="9">
    <location>
        <begin position="165"/>
        <end position="184"/>
    </location>
</feature>
<evidence type="ECO:0000256" key="5">
    <source>
        <dbReference type="ARBA" id="ARBA00022679"/>
    </source>
</evidence>
<sequence length="290" mass="33015">MASLFKKIKIFLEMIKFEHSIFALPFAYLGLFFAAEGLPPWRTFLWVTMAMVSIRTGAMALNRLIDHSIDAENPRTKSRALPAGLLTRPFTWTITLLAIAFFLFSTYQLNALCFYLSPIPILTVWIYPYAKKWTWLSHWILGLTLAMAPYGGWLAVRPEWCLEPAFLSLAVFTWVAGFDIFYSLQDQSFDQAKQLQSVPACFGTERAVQIAQVSHFLTLVAFLGFGLIQHLGAFYWIGFAVVSLLIYREHQLISKFGLAKINEAFFNMNASVSLVIFIASFIELLMSHHV</sequence>
<feature type="transmembrane region" description="Helical" evidence="9">
    <location>
        <begin position="266"/>
        <end position="286"/>
    </location>
</feature>
<proteinExistence type="inferred from homology"/>
<keyword evidence="5 10" id="KW-0808">Transferase</keyword>
<dbReference type="Gene3D" id="1.20.120.1780">
    <property type="entry name" value="UbiA prenyltransferase"/>
    <property type="match status" value="1"/>
</dbReference>
<evidence type="ECO:0000313" key="10">
    <source>
        <dbReference type="EMBL" id="PIQ87408.1"/>
    </source>
</evidence>
<feature type="transmembrane region" description="Helical" evidence="9">
    <location>
        <begin position="85"/>
        <end position="103"/>
    </location>
</feature>
<dbReference type="InterPro" id="IPR039653">
    <property type="entry name" value="Prenyltransferase"/>
</dbReference>
<protein>
    <submittedName>
        <fullName evidence="10">4-hydroxybenzoate octaprenyltransferase</fullName>
    </submittedName>
</protein>
<name>A0A2H0LSM9_9BACT</name>
<dbReference type="Proteomes" id="UP000230859">
    <property type="component" value="Unassembled WGS sequence"/>
</dbReference>
<keyword evidence="8 9" id="KW-0472">Membrane</keyword>
<evidence type="ECO:0000256" key="3">
    <source>
        <dbReference type="ARBA" id="ARBA00005985"/>
    </source>
</evidence>
<feature type="transmembrane region" description="Helical" evidence="9">
    <location>
        <begin position="216"/>
        <end position="246"/>
    </location>
</feature>
<dbReference type="Pfam" id="PF01040">
    <property type="entry name" value="UbiA"/>
    <property type="match status" value="1"/>
</dbReference>
<dbReference type="InterPro" id="IPR044878">
    <property type="entry name" value="UbiA_sf"/>
</dbReference>
<dbReference type="GO" id="GO:0005886">
    <property type="term" value="C:plasma membrane"/>
    <property type="evidence" value="ECO:0007669"/>
    <property type="project" value="TreeGrafter"/>
</dbReference>
<feature type="transmembrane region" description="Helical" evidence="9">
    <location>
        <begin position="135"/>
        <end position="153"/>
    </location>
</feature>
<keyword evidence="7 9" id="KW-1133">Transmembrane helix</keyword>
<dbReference type="EMBL" id="PCVY01000011">
    <property type="protein sequence ID" value="PIQ87408.1"/>
    <property type="molecule type" value="Genomic_DNA"/>
</dbReference>
<dbReference type="PANTHER" id="PTHR11048:SF28">
    <property type="entry name" value="4-HYDROXYBENZOATE POLYPRENYLTRANSFERASE, MITOCHONDRIAL"/>
    <property type="match status" value="1"/>
</dbReference>
<evidence type="ECO:0000256" key="8">
    <source>
        <dbReference type="ARBA" id="ARBA00023136"/>
    </source>
</evidence>
<organism evidence="10 11">
    <name type="scientific">Candidatus Abzuiibacterium crystallinum</name>
    <dbReference type="NCBI Taxonomy" id="1974748"/>
    <lineage>
        <taxon>Bacteria</taxon>
        <taxon>Pseudomonadati</taxon>
        <taxon>Candidatus Omnitrophota</taxon>
        <taxon>Candidatus Abzuiibacterium</taxon>
    </lineage>
</organism>
<gene>
    <name evidence="10" type="ORF">COV74_00875</name>
</gene>
<evidence type="ECO:0000256" key="9">
    <source>
        <dbReference type="SAM" id="Phobius"/>
    </source>
</evidence>
<keyword evidence="6 9" id="KW-0812">Transmembrane</keyword>
<accession>A0A2H0LSM9</accession>
<dbReference type="FunFam" id="1.10.357.140:FF:000008">
    <property type="entry name" value="4-hydroxybenzoate octaprenyltransferase"/>
    <property type="match status" value="1"/>
</dbReference>
<comment type="caution">
    <text evidence="10">The sequence shown here is derived from an EMBL/GenBank/DDBJ whole genome shotgun (WGS) entry which is preliminary data.</text>
</comment>
<keyword evidence="4" id="KW-1003">Cell membrane</keyword>
<evidence type="ECO:0000256" key="1">
    <source>
        <dbReference type="ARBA" id="ARBA00001946"/>
    </source>
</evidence>
<evidence type="ECO:0000256" key="6">
    <source>
        <dbReference type="ARBA" id="ARBA00022692"/>
    </source>
</evidence>
<evidence type="ECO:0000256" key="4">
    <source>
        <dbReference type="ARBA" id="ARBA00022475"/>
    </source>
</evidence>
<dbReference type="NCBIfam" id="TIGR01475">
    <property type="entry name" value="ubiA_other"/>
    <property type="match status" value="1"/>
</dbReference>
<reference evidence="10 11" key="1">
    <citation type="submission" date="2017-09" db="EMBL/GenBank/DDBJ databases">
        <title>Depth-based differentiation of microbial function through sediment-hosted aquifers and enrichment of novel symbionts in the deep terrestrial subsurface.</title>
        <authorList>
            <person name="Probst A.J."/>
            <person name="Ladd B."/>
            <person name="Jarett J.K."/>
            <person name="Geller-Mcgrath D.E."/>
            <person name="Sieber C.M."/>
            <person name="Emerson J.B."/>
            <person name="Anantharaman K."/>
            <person name="Thomas B.C."/>
            <person name="Malmstrom R."/>
            <person name="Stieglmeier M."/>
            <person name="Klingl A."/>
            <person name="Woyke T."/>
            <person name="Ryan C.M."/>
            <person name="Banfield J.F."/>
        </authorList>
    </citation>
    <scope>NUCLEOTIDE SEQUENCE [LARGE SCALE GENOMIC DNA]</scope>
    <source>
        <strain evidence="10">CG11_big_fil_rev_8_21_14_0_20_45_26</strain>
    </source>
</reference>
<dbReference type="InterPro" id="IPR006371">
    <property type="entry name" value="Polyprenyltransferase_UbiA-li"/>
</dbReference>
<feature type="transmembrane region" description="Helical" evidence="9">
    <location>
        <begin position="21"/>
        <end position="38"/>
    </location>
</feature>
<feature type="transmembrane region" description="Helical" evidence="9">
    <location>
        <begin position="109"/>
        <end position="128"/>
    </location>
</feature>
<comment type="subcellular location">
    <subcellularLocation>
        <location evidence="2">Membrane</location>
        <topology evidence="2">Multi-pass membrane protein</topology>
    </subcellularLocation>
</comment>
<comment type="cofactor">
    <cofactor evidence="1">
        <name>Mg(2+)</name>
        <dbReference type="ChEBI" id="CHEBI:18420"/>
    </cofactor>
</comment>
<evidence type="ECO:0000256" key="7">
    <source>
        <dbReference type="ARBA" id="ARBA00022989"/>
    </source>
</evidence>
<dbReference type="GO" id="GO:0016765">
    <property type="term" value="F:transferase activity, transferring alkyl or aryl (other than methyl) groups"/>
    <property type="evidence" value="ECO:0007669"/>
    <property type="project" value="InterPro"/>
</dbReference>